<evidence type="ECO:0000256" key="3">
    <source>
        <dbReference type="ARBA" id="ARBA00022884"/>
    </source>
</evidence>
<dbReference type="Pfam" id="PF00467">
    <property type="entry name" value="KOW"/>
    <property type="match status" value="1"/>
</dbReference>
<dbReference type="SMART" id="SM00739">
    <property type="entry name" value="KOW"/>
    <property type="match status" value="1"/>
</dbReference>
<dbReference type="InterPro" id="IPR005824">
    <property type="entry name" value="KOW"/>
</dbReference>
<keyword evidence="2" id="KW-0699">rRNA-binding</keyword>
<dbReference type="GO" id="GO:0005840">
    <property type="term" value="C:ribosome"/>
    <property type="evidence" value="ECO:0007669"/>
    <property type="project" value="UniProtKB-KW"/>
</dbReference>
<comment type="caution">
    <text evidence="8">The sequence shown here is derived from an EMBL/GenBank/DDBJ whole genome shotgun (WGS) entry which is preliminary data.</text>
</comment>
<proteinExistence type="inferred from homology"/>
<dbReference type="FunFam" id="2.30.30.30:FF:000004">
    <property type="entry name" value="50S ribosomal protein L24"/>
    <property type="match status" value="1"/>
</dbReference>
<dbReference type="CDD" id="cd06089">
    <property type="entry name" value="KOW_RPL26"/>
    <property type="match status" value="1"/>
</dbReference>
<dbReference type="SUPFAM" id="SSF50104">
    <property type="entry name" value="Translation proteins SH3-like domain"/>
    <property type="match status" value="1"/>
</dbReference>
<keyword evidence="5" id="KW-0687">Ribonucleoprotein</keyword>
<evidence type="ECO:0000256" key="5">
    <source>
        <dbReference type="ARBA" id="ARBA00023274"/>
    </source>
</evidence>
<dbReference type="GO" id="GO:1990904">
    <property type="term" value="C:ribonucleoprotein complex"/>
    <property type="evidence" value="ECO:0007669"/>
    <property type="project" value="UniProtKB-KW"/>
</dbReference>
<accession>A0A1J5PGD0</accession>
<dbReference type="GO" id="GO:0006412">
    <property type="term" value="P:translation"/>
    <property type="evidence" value="ECO:0007669"/>
    <property type="project" value="InterPro"/>
</dbReference>
<gene>
    <name evidence="8" type="primary">rplX_16</name>
    <name evidence="8" type="ORF">GALL_477050</name>
</gene>
<dbReference type="InterPro" id="IPR041988">
    <property type="entry name" value="Ribosomal_uL24_KOW"/>
</dbReference>
<dbReference type="InterPro" id="IPR057264">
    <property type="entry name" value="Ribosomal_uL24_C"/>
</dbReference>
<dbReference type="AlphaFoldDB" id="A0A1J5PGD0"/>
<sequence>MARIKKGDTVQVITGKDKGAKGRVIHVYPELDKVLVEGVNRVKKHTKVGETTRGAQTGGIITQEAPIHVSNVMLVDPETGKATRLGSRQDENGKNVRISRSTGKDV</sequence>
<evidence type="ECO:0000256" key="4">
    <source>
        <dbReference type="ARBA" id="ARBA00022980"/>
    </source>
</evidence>
<name>A0A1J5PGD0_9ZZZZ</name>
<dbReference type="InterPro" id="IPR014722">
    <property type="entry name" value="Rib_uL2_dom2"/>
</dbReference>
<dbReference type="InterPro" id="IPR008991">
    <property type="entry name" value="Translation_prot_SH3-like_sf"/>
</dbReference>
<evidence type="ECO:0000256" key="6">
    <source>
        <dbReference type="SAM" id="MobiDB-lite"/>
    </source>
</evidence>
<reference evidence="8" key="1">
    <citation type="submission" date="2016-10" db="EMBL/GenBank/DDBJ databases">
        <title>Sequence of Gallionella enrichment culture.</title>
        <authorList>
            <person name="Poehlein A."/>
            <person name="Muehling M."/>
            <person name="Daniel R."/>
        </authorList>
    </citation>
    <scope>NUCLEOTIDE SEQUENCE</scope>
</reference>
<dbReference type="Gene3D" id="2.30.30.30">
    <property type="match status" value="1"/>
</dbReference>
<keyword evidence="4 8" id="KW-0689">Ribosomal protein</keyword>
<dbReference type="GO" id="GO:0019843">
    <property type="term" value="F:rRNA binding"/>
    <property type="evidence" value="ECO:0007669"/>
    <property type="project" value="UniProtKB-KW"/>
</dbReference>
<protein>
    <submittedName>
        <fullName evidence="8">50S ribosomal protein L24</fullName>
    </submittedName>
</protein>
<dbReference type="EMBL" id="MLJW01004083">
    <property type="protein sequence ID" value="OIQ70681.1"/>
    <property type="molecule type" value="Genomic_DNA"/>
</dbReference>
<dbReference type="InterPro" id="IPR005825">
    <property type="entry name" value="Ribosomal_uL24_CS"/>
</dbReference>
<evidence type="ECO:0000259" key="7">
    <source>
        <dbReference type="SMART" id="SM00739"/>
    </source>
</evidence>
<feature type="region of interest" description="Disordered" evidence="6">
    <location>
        <begin position="81"/>
        <end position="106"/>
    </location>
</feature>
<dbReference type="NCBIfam" id="TIGR01079">
    <property type="entry name" value="rplX_bact"/>
    <property type="match status" value="1"/>
</dbReference>
<comment type="similarity">
    <text evidence="1">Belongs to the universal ribosomal protein uL24 family.</text>
</comment>
<organism evidence="8">
    <name type="scientific">mine drainage metagenome</name>
    <dbReference type="NCBI Taxonomy" id="410659"/>
    <lineage>
        <taxon>unclassified sequences</taxon>
        <taxon>metagenomes</taxon>
        <taxon>ecological metagenomes</taxon>
    </lineage>
</organism>
<dbReference type="PROSITE" id="PS01108">
    <property type="entry name" value="RIBOSOMAL_L24"/>
    <property type="match status" value="1"/>
</dbReference>
<dbReference type="HAMAP" id="MF_01326_B">
    <property type="entry name" value="Ribosomal_uL24_B"/>
    <property type="match status" value="1"/>
</dbReference>
<evidence type="ECO:0000256" key="2">
    <source>
        <dbReference type="ARBA" id="ARBA00022730"/>
    </source>
</evidence>
<evidence type="ECO:0000313" key="8">
    <source>
        <dbReference type="EMBL" id="OIQ70681.1"/>
    </source>
</evidence>
<feature type="domain" description="KOW" evidence="7">
    <location>
        <begin position="3"/>
        <end position="30"/>
    </location>
</feature>
<dbReference type="Pfam" id="PF17136">
    <property type="entry name" value="ribosomal_L24"/>
    <property type="match status" value="1"/>
</dbReference>
<dbReference type="GO" id="GO:0003735">
    <property type="term" value="F:structural constituent of ribosome"/>
    <property type="evidence" value="ECO:0007669"/>
    <property type="project" value="InterPro"/>
</dbReference>
<keyword evidence="3" id="KW-0694">RNA-binding</keyword>
<dbReference type="InterPro" id="IPR003256">
    <property type="entry name" value="Ribosomal_uL24"/>
</dbReference>
<dbReference type="PANTHER" id="PTHR12903">
    <property type="entry name" value="MITOCHONDRIAL RIBOSOMAL PROTEIN L24"/>
    <property type="match status" value="1"/>
</dbReference>
<evidence type="ECO:0000256" key="1">
    <source>
        <dbReference type="ARBA" id="ARBA00010618"/>
    </source>
</evidence>